<organism evidence="1 2">
    <name type="scientific">Victivallis vadensis</name>
    <dbReference type="NCBI Taxonomy" id="172901"/>
    <lineage>
        <taxon>Bacteria</taxon>
        <taxon>Pseudomonadati</taxon>
        <taxon>Lentisphaerota</taxon>
        <taxon>Lentisphaeria</taxon>
        <taxon>Victivallales</taxon>
        <taxon>Victivallaceae</taxon>
        <taxon>Victivallis</taxon>
    </lineage>
</organism>
<dbReference type="AlphaFoldDB" id="A0A2U1AT36"/>
<dbReference type="Proteomes" id="UP000245959">
    <property type="component" value="Unassembled WGS sequence"/>
</dbReference>
<accession>A0A2U1AT36</accession>
<dbReference type="PROSITE" id="PS51257">
    <property type="entry name" value="PROKAR_LIPOPROTEIN"/>
    <property type="match status" value="1"/>
</dbReference>
<sequence>MRYGVMLAAGSLLLAGCSSVEPEPSPELKRLSEEIATLKQSLQKMDGKLDKLLVKPKARSDGFVERVADPEVLAKIKPLPDKPTDAEIRAYVGAILEATKDQNSFKPEDPQVAMLEKIGPGHLKILLPYLSQRSYYHFGYALPKLILPSDKQLIIENLDAGDGALAKLVVENGWVAEARPKIIELFKKGRGDIFWREKMETVIAQIARTPEEREEVVDLFITYPNTSEMYRSIRHFPDIDQADITRQAWESHQFDQVHSRSRYALYAAEQGNIEALTALLSLLTSRERELGYMREQMAAPLSVLLGRAYNPAEMLNYVTANKEKLAFDREKMKYVLKEKQ</sequence>
<proteinExistence type="predicted"/>
<reference evidence="1 2" key="1">
    <citation type="submission" date="2018-04" db="EMBL/GenBank/DDBJ databases">
        <title>Genomic Encyclopedia of Type Strains, Phase IV (KMG-IV): sequencing the most valuable type-strain genomes for metagenomic binning, comparative biology and taxonomic classification.</title>
        <authorList>
            <person name="Goeker M."/>
        </authorList>
    </citation>
    <scope>NUCLEOTIDE SEQUENCE [LARGE SCALE GENOMIC DNA]</scope>
    <source>
        <strain evidence="1 2">DSM 14823</strain>
    </source>
</reference>
<name>A0A2U1AT36_9BACT</name>
<dbReference type="RefSeq" id="WP_133245189.1">
    <property type="nucleotide sequence ID" value="NZ_QEKH01000020.1"/>
</dbReference>
<comment type="caution">
    <text evidence="1">The sequence shown here is derived from an EMBL/GenBank/DDBJ whole genome shotgun (WGS) entry which is preliminary data.</text>
</comment>
<evidence type="ECO:0000313" key="2">
    <source>
        <dbReference type="Proteomes" id="UP000245959"/>
    </source>
</evidence>
<dbReference type="EMBL" id="QEKH01000020">
    <property type="protein sequence ID" value="PVY39543.1"/>
    <property type="molecule type" value="Genomic_DNA"/>
</dbReference>
<dbReference type="GeneID" id="78295922"/>
<evidence type="ECO:0000313" key="1">
    <source>
        <dbReference type="EMBL" id="PVY39543.1"/>
    </source>
</evidence>
<gene>
    <name evidence="1" type="ORF">C8D82_12019</name>
</gene>
<protein>
    <submittedName>
        <fullName evidence="1">Uncharacterized protein</fullName>
    </submittedName>
</protein>
<keyword evidence="2" id="KW-1185">Reference proteome</keyword>